<dbReference type="RefSeq" id="WP_151617881.1">
    <property type="nucleotide sequence ID" value="NZ_WBXO01000001.1"/>
</dbReference>
<dbReference type="PANTHER" id="PTHR43475">
    <property type="entry name" value="METHYLTHIORIBOSE-1-PHOSPHATE ISOMERASE"/>
    <property type="match status" value="1"/>
</dbReference>
<dbReference type="SUPFAM" id="SSF100950">
    <property type="entry name" value="NagB/RpiA/CoA transferase-like"/>
    <property type="match status" value="1"/>
</dbReference>
<reference evidence="4 5" key="1">
    <citation type="submission" date="2019-10" db="EMBL/GenBank/DDBJ databases">
        <title>Whole-genome sequence of the extremophile Heliorestis acidaminivorans DSM 24790.</title>
        <authorList>
            <person name="Kyndt J.A."/>
            <person name="Meyer T.E."/>
        </authorList>
    </citation>
    <scope>NUCLEOTIDE SEQUENCE [LARGE SCALE GENOMIC DNA]</scope>
    <source>
        <strain evidence="4 5">DSM 24790</strain>
    </source>
</reference>
<dbReference type="Pfam" id="PF01008">
    <property type="entry name" value="IF-2B"/>
    <property type="match status" value="1"/>
</dbReference>
<dbReference type="FunFam" id="3.40.50.10470:FF:000006">
    <property type="entry name" value="Methylthioribose-1-phosphate isomerase"/>
    <property type="match status" value="1"/>
</dbReference>
<comment type="catalytic activity">
    <reaction evidence="2 3">
        <text>5-(methylsulfanyl)-alpha-D-ribose 1-phosphate = 5-(methylsulfanyl)-D-ribulose 1-phosphate</text>
        <dbReference type="Rhea" id="RHEA:19989"/>
        <dbReference type="ChEBI" id="CHEBI:58533"/>
        <dbReference type="ChEBI" id="CHEBI:58548"/>
        <dbReference type="EC" id="5.3.1.23"/>
    </reaction>
</comment>
<dbReference type="InterPro" id="IPR037171">
    <property type="entry name" value="NagB/RpiA_transferase-like"/>
</dbReference>
<dbReference type="EC" id="5.3.1.23" evidence="3"/>
<evidence type="ECO:0000313" key="5">
    <source>
        <dbReference type="Proteomes" id="UP000468766"/>
    </source>
</evidence>
<dbReference type="NCBIfam" id="TIGR00524">
    <property type="entry name" value="eIF-2B_rel"/>
    <property type="match status" value="1"/>
</dbReference>
<dbReference type="InterPro" id="IPR005251">
    <property type="entry name" value="IF-M1Pi"/>
</dbReference>
<dbReference type="GO" id="GO:0019509">
    <property type="term" value="P:L-methionine salvage from methylthioadenosine"/>
    <property type="evidence" value="ECO:0007669"/>
    <property type="project" value="UniProtKB-UniRule"/>
</dbReference>
<dbReference type="FunFam" id="1.20.120.420:FF:000003">
    <property type="entry name" value="Methylthioribose-1-phosphate isomerase"/>
    <property type="match status" value="1"/>
</dbReference>
<dbReference type="EMBL" id="WBXO01000001">
    <property type="protein sequence ID" value="KAB2954435.1"/>
    <property type="molecule type" value="Genomic_DNA"/>
</dbReference>
<name>A0A6I0EUJ2_9FIRM</name>
<dbReference type="OrthoDB" id="9803436at2"/>
<dbReference type="HAMAP" id="MF_01678">
    <property type="entry name" value="Salvage_MtnA"/>
    <property type="match status" value="1"/>
</dbReference>
<evidence type="ECO:0000313" key="4">
    <source>
        <dbReference type="EMBL" id="KAB2954435.1"/>
    </source>
</evidence>
<organism evidence="4 5">
    <name type="scientific">Heliorestis acidaminivorans</name>
    <dbReference type="NCBI Taxonomy" id="553427"/>
    <lineage>
        <taxon>Bacteria</taxon>
        <taxon>Bacillati</taxon>
        <taxon>Bacillota</taxon>
        <taxon>Clostridia</taxon>
        <taxon>Eubacteriales</taxon>
        <taxon>Heliobacteriaceae</taxon>
        <taxon>Heliorestis</taxon>
    </lineage>
</organism>
<comment type="pathway">
    <text evidence="3">Amino-acid biosynthesis; L-methionine biosynthesis via salvage pathway; L-methionine from S-methyl-5-thio-alpha-D-ribose 1-phosphate: step 1/6.</text>
</comment>
<dbReference type="InterPro" id="IPR011559">
    <property type="entry name" value="Initiation_fac_2B_a/b/d"/>
</dbReference>
<feature type="binding site" evidence="3">
    <location>
        <position position="87"/>
    </location>
    <ligand>
        <name>substrate</name>
    </ligand>
</feature>
<dbReference type="NCBIfam" id="TIGR00512">
    <property type="entry name" value="salvage_mtnA"/>
    <property type="match status" value="1"/>
</dbReference>
<feature type="binding site" evidence="3">
    <location>
        <position position="194"/>
    </location>
    <ligand>
        <name>substrate</name>
    </ligand>
</feature>
<dbReference type="AlphaFoldDB" id="A0A6I0EUJ2"/>
<evidence type="ECO:0000256" key="1">
    <source>
        <dbReference type="ARBA" id="ARBA00023235"/>
    </source>
</evidence>
<dbReference type="Gene3D" id="3.40.50.10470">
    <property type="entry name" value="Translation initiation factor eif-2b, domain 2"/>
    <property type="match status" value="1"/>
</dbReference>
<protein>
    <recommendedName>
        <fullName evidence="3">Methylthioribose-1-phosphate isomerase</fullName>
        <shortName evidence="3">M1Pi</shortName>
        <shortName evidence="3">MTR-1-P isomerase</shortName>
        <ecNumber evidence="3">5.3.1.23</ecNumber>
    </recommendedName>
    <alternativeName>
        <fullName evidence="3">S-methyl-5-thioribose-1-phosphate isomerase</fullName>
    </alternativeName>
</protein>
<comment type="caution">
    <text evidence="4">The sequence shown here is derived from an EMBL/GenBank/DDBJ whole genome shotgun (WGS) entry which is preliminary data.</text>
</comment>
<dbReference type="Proteomes" id="UP000468766">
    <property type="component" value="Unassembled WGS sequence"/>
</dbReference>
<dbReference type="PANTHER" id="PTHR43475:SF1">
    <property type="entry name" value="METHYLTHIORIBOSE-1-PHOSPHATE ISOMERASE"/>
    <property type="match status" value="1"/>
</dbReference>
<dbReference type="NCBIfam" id="NF004326">
    <property type="entry name" value="PRK05720.1"/>
    <property type="match status" value="1"/>
</dbReference>
<comment type="function">
    <text evidence="3">Catalyzes the interconversion of methylthioribose-1-phosphate (MTR-1-P) into methylthioribulose-1-phosphate (MTRu-1-P).</text>
</comment>
<dbReference type="InterPro" id="IPR042529">
    <property type="entry name" value="IF_2B-like_C"/>
</dbReference>
<feature type="site" description="Transition state stabilizer" evidence="3">
    <location>
        <position position="155"/>
    </location>
</feature>
<feature type="active site" description="Proton donor" evidence="3">
    <location>
        <position position="235"/>
    </location>
</feature>
<comment type="similarity">
    <text evidence="3">Belongs to the EIF-2B alpha/beta/delta subunits family. MtnA subfamily.</text>
</comment>
<keyword evidence="3" id="KW-0486">Methionine biosynthesis</keyword>
<evidence type="ECO:0000256" key="2">
    <source>
        <dbReference type="ARBA" id="ARBA00052401"/>
    </source>
</evidence>
<accession>A0A6I0EUJ2</accession>
<keyword evidence="3" id="KW-0028">Amino-acid biosynthesis</keyword>
<keyword evidence="1 3" id="KW-0413">Isomerase</keyword>
<proteinExistence type="inferred from homology"/>
<dbReference type="GO" id="GO:0046523">
    <property type="term" value="F:S-methyl-5-thioribose-1-phosphate isomerase activity"/>
    <property type="evidence" value="ECO:0007669"/>
    <property type="project" value="UniProtKB-UniRule"/>
</dbReference>
<feature type="binding site" evidence="3">
    <location>
        <begin position="245"/>
        <end position="246"/>
    </location>
    <ligand>
        <name>substrate</name>
    </ligand>
</feature>
<dbReference type="InterPro" id="IPR000649">
    <property type="entry name" value="IF-2B-related"/>
</dbReference>
<dbReference type="UniPathway" id="UPA00904">
    <property type="reaction ID" value="UER00874"/>
</dbReference>
<gene>
    <name evidence="3 4" type="primary">mtnA</name>
    <name evidence="4" type="ORF">F9B85_01755</name>
</gene>
<keyword evidence="5" id="KW-1185">Reference proteome</keyword>
<dbReference type="Gene3D" id="1.20.120.420">
    <property type="entry name" value="translation initiation factor eif-2b, domain 1"/>
    <property type="match status" value="1"/>
</dbReference>
<sequence length="344" mass="37253">MDAIRWHEDHLLLLDQTKLPLVEEYIECWDHHIVARAIKILQVRGAPAIGAAAAFGVALAGLNYTGDSVEEFEAEVHQAIDDLAKTRPTAVNLFWALTRMKSFLESTRGTSITDRQQSLLAEAQALLAEDKAMNEQMGQYGQELIPESAGILTHCNAGALATGGFGTALGVIRAAHQAGKEISVFADETRPLLQGARLTAWELMKDGIPVTLITDSMAAYVMKQKLVDLVIVGADRITANGDVANKIGTYGLAVLAKNHGIPFYVAAPFSTFDLSLQSGDEIPIEERDPEEVRTLGGTTTAPLEVPVYNPSFDVTPNEYITAIITDRGVIQGPYTENIAKHMKS</sequence>
<feature type="binding site" evidence="3">
    <location>
        <begin position="44"/>
        <end position="46"/>
    </location>
    <ligand>
        <name>substrate</name>
    </ligand>
</feature>
<evidence type="ECO:0000256" key="3">
    <source>
        <dbReference type="HAMAP-Rule" id="MF_01678"/>
    </source>
</evidence>
<dbReference type="InterPro" id="IPR027363">
    <property type="entry name" value="M1Pi_N"/>
</dbReference>